<dbReference type="KEGG" id="msyr:CXP39_00690"/>
<dbReference type="Proteomes" id="UP000233419">
    <property type="component" value="Chromosome"/>
</dbReference>
<keyword evidence="4" id="KW-0694">RNA-binding</keyword>
<sequence length="79" mass="8905">MAKEAEMEFEGTVVEVLPSAQFKVQLENGIVIDAHVSGKIRMHYIRILPGDKVTVVISPYDMTRGRITFRTIAKRNTNS</sequence>
<reference evidence="7 8" key="1">
    <citation type="submission" date="2017-12" db="EMBL/GenBank/DDBJ databases">
        <title>Mesoplasma syrphidae YJS, Complete Genome.</title>
        <authorList>
            <person name="Knight T.F."/>
            <person name="Citino T."/>
            <person name="Rubinstein R."/>
            <person name="Neuschaefer Z."/>
        </authorList>
    </citation>
    <scope>NUCLEOTIDE SEQUENCE [LARGE SCALE GENOMIC DNA]</scope>
    <source>
        <strain evidence="7 8">YJS</strain>
    </source>
</reference>
<evidence type="ECO:0000256" key="3">
    <source>
        <dbReference type="ARBA" id="ARBA00022917"/>
    </source>
</evidence>
<dbReference type="SUPFAM" id="SSF50249">
    <property type="entry name" value="Nucleic acid-binding proteins"/>
    <property type="match status" value="1"/>
</dbReference>
<evidence type="ECO:0000256" key="5">
    <source>
        <dbReference type="NCBIfam" id="TIGR00008"/>
    </source>
</evidence>
<evidence type="ECO:0000313" key="7">
    <source>
        <dbReference type="EMBL" id="AUF83327.1"/>
    </source>
</evidence>
<evidence type="ECO:0000256" key="2">
    <source>
        <dbReference type="ARBA" id="ARBA00022540"/>
    </source>
</evidence>
<protein>
    <recommendedName>
        <fullName evidence="4 5">Translation initiation factor IF-1</fullName>
    </recommendedName>
</protein>
<dbReference type="GO" id="GO:0005829">
    <property type="term" value="C:cytosol"/>
    <property type="evidence" value="ECO:0007669"/>
    <property type="project" value="TreeGrafter"/>
</dbReference>
<proteinExistence type="inferred from homology"/>
<dbReference type="PROSITE" id="PS50832">
    <property type="entry name" value="S1_IF1_TYPE"/>
    <property type="match status" value="1"/>
</dbReference>
<dbReference type="AlphaFoldDB" id="A0A2K9C4W6"/>
<accession>A0A2K9C4W6</accession>
<dbReference type="GO" id="GO:0019843">
    <property type="term" value="F:rRNA binding"/>
    <property type="evidence" value="ECO:0007669"/>
    <property type="project" value="UniProtKB-UniRule"/>
</dbReference>
<dbReference type="InterPro" id="IPR004368">
    <property type="entry name" value="TIF_IF1"/>
</dbReference>
<name>A0A2K9C4W6_9MOLU</name>
<dbReference type="NCBIfam" id="TIGR00008">
    <property type="entry name" value="infA"/>
    <property type="match status" value="1"/>
</dbReference>
<feature type="domain" description="S1-like" evidence="6">
    <location>
        <begin position="1"/>
        <end position="72"/>
    </location>
</feature>
<keyword evidence="4" id="KW-0699">rRNA-binding</keyword>
<organism evidence="7 8">
    <name type="scientific">Mesoplasma syrphidae</name>
    <dbReference type="NCBI Taxonomy" id="225999"/>
    <lineage>
        <taxon>Bacteria</taxon>
        <taxon>Bacillati</taxon>
        <taxon>Mycoplasmatota</taxon>
        <taxon>Mollicutes</taxon>
        <taxon>Entomoplasmatales</taxon>
        <taxon>Entomoplasmataceae</taxon>
        <taxon>Mesoplasma</taxon>
    </lineage>
</organism>
<dbReference type="HAMAP" id="MF_00075">
    <property type="entry name" value="IF_1"/>
    <property type="match status" value="1"/>
</dbReference>
<dbReference type="CDD" id="cd04451">
    <property type="entry name" value="S1_IF1"/>
    <property type="match status" value="1"/>
</dbReference>
<dbReference type="PANTHER" id="PTHR33370">
    <property type="entry name" value="TRANSLATION INITIATION FACTOR IF-1, CHLOROPLASTIC"/>
    <property type="match status" value="1"/>
</dbReference>
<dbReference type="PANTHER" id="PTHR33370:SF1">
    <property type="entry name" value="TRANSLATION INITIATION FACTOR IF-1, CHLOROPLASTIC"/>
    <property type="match status" value="1"/>
</dbReference>
<dbReference type="OrthoDB" id="9803250at2"/>
<dbReference type="Pfam" id="PF01176">
    <property type="entry name" value="eIF-1a"/>
    <property type="match status" value="1"/>
</dbReference>
<dbReference type="Gene3D" id="2.40.50.140">
    <property type="entry name" value="Nucleic acid-binding proteins"/>
    <property type="match status" value="1"/>
</dbReference>
<dbReference type="InterPro" id="IPR003029">
    <property type="entry name" value="S1_domain"/>
</dbReference>
<dbReference type="EMBL" id="CP025257">
    <property type="protein sequence ID" value="AUF83327.1"/>
    <property type="molecule type" value="Genomic_DNA"/>
</dbReference>
<dbReference type="RefSeq" id="WP_027048432.1">
    <property type="nucleotide sequence ID" value="NZ_CP025257.1"/>
</dbReference>
<keyword evidence="2 4" id="KW-0396">Initiation factor</keyword>
<keyword evidence="8" id="KW-1185">Reference proteome</keyword>
<keyword evidence="4" id="KW-0963">Cytoplasm</keyword>
<keyword evidence="3 4" id="KW-0648">Protein biosynthesis</keyword>
<dbReference type="GO" id="GO:0043022">
    <property type="term" value="F:ribosome binding"/>
    <property type="evidence" value="ECO:0007669"/>
    <property type="project" value="UniProtKB-UniRule"/>
</dbReference>
<evidence type="ECO:0000256" key="1">
    <source>
        <dbReference type="ARBA" id="ARBA00010939"/>
    </source>
</evidence>
<gene>
    <name evidence="4 7" type="primary">infA</name>
    <name evidence="7" type="ORF">CXP39_00690</name>
</gene>
<evidence type="ECO:0000313" key="8">
    <source>
        <dbReference type="Proteomes" id="UP000233419"/>
    </source>
</evidence>
<dbReference type="SMART" id="SM00316">
    <property type="entry name" value="S1"/>
    <property type="match status" value="1"/>
</dbReference>
<comment type="similarity">
    <text evidence="1 4">Belongs to the IF-1 family.</text>
</comment>
<dbReference type="InterPro" id="IPR006196">
    <property type="entry name" value="RNA-binding_domain_S1_IF1"/>
</dbReference>
<evidence type="ECO:0000259" key="6">
    <source>
        <dbReference type="PROSITE" id="PS50832"/>
    </source>
</evidence>
<evidence type="ECO:0000256" key="4">
    <source>
        <dbReference type="HAMAP-Rule" id="MF_00075"/>
    </source>
</evidence>
<comment type="subunit">
    <text evidence="4">Component of the 30S ribosomal translation pre-initiation complex which assembles on the 30S ribosome in the order IF-2 and IF-3, IF-1 and N-formylmethionyl-tRNA(fMet); mRNA recruitment can occur at any time during PIC assembly.</text>
</comment>
<dbReference type="FunFam" id="2.40.50.140:FF:000002">
    <property type="entry name" value="Translation initiation factor IF-1"/>
    <property type="match status" value="1"/>
</dbReference>
<comment type="subcellular location">
    <subcellularLocation>
        <location evidence="4">Cytoplasm</location>
    </subcellularLocation>
</comment>
<comment type="function">
    <text evidence="4">One of the essential components for the initiation of protein synthesis. Stabilizes the binding of IF-2 and IF-3 on the 30S subunit to which N-formylmethionyl-tRNA(fMet) subsequently binds. Helps modulate mRNA selection, yielding the 30S pre-initiation complex (PIC). Upon addition of the 50S ribosomal subunit IF-1, IF-2 and IF-3 are released leaving the mature 70S translation initiation complex.</text>
</comment>
<dbReference type="InterPro" id="IPR012340">
    <property type="entry name" value="NA-bd_OB-fold"/>
</dbReference>
<dbReference type="GO" id="GO:0003743">
    <property type="term" value="F:translation initiation factor activity"/>
    <property type="evidence" value="ECO:0007669"/>
    <property type="project" value="UniProtKB-UniRule"/>
</dbReference>